<sequence>MIYTVTLNPSMDLLVEIDGIEPNITNRMNNDLRVPGGKSINVARVLRRLGMPSVATGFIGGYTGEFVKDWLKMEDINTSFIEIDDETRINIKLLNQNIVINGRGPNVSINEETEFLYFMSRIQEGDTVIMMGTMPPSLDDDLQDRIISICKANKAEFIVDAEPKQLKEFIKRGPLLIKPNLSDVEKMFNVKLDTRELIVEYGFKLLELGAKHAIISVGEKGAYLFSGGHAFKGEGVKGKEVRSEGVRDAMIAGFIATYIRTSNLEESFKVAMASATATAFSKDLAKRHQIEDVLDKIIVQKLI</sequence>
<evidence type="ECO:0000313" key="1">
    <source>
        <dbReference type="EMBL" id="QQK08550.1"/>
    </source>
</evidence>
<proteinExistence type="predicted"/>
<dbReference type="EMBL" id="CP066744">
    <property type="protein sequence ID" value="QQK08550.1"/>
    <property type="molecule type" value="Genomic_DNA"/>
</dbReference>
<name>A0AC61MX05_9FIRM</name>
<evidence type="ECO:0000313" key="2">
    <source>
        <dbReference type="Proteomes" id="UP000595814"/>
    </source>
</evidence>
<accession>A0AC61MX05</accession>
<protein>
    <submittedName>
        <fullName evidence="1">1-phosphofructokinase family hexose kinase</fullName>
    </submittedName>
</protein>
<reference evidence="1 2" key="1">
    <citation type="journal article" date="2022" name="Int. J. Syst. Evol. Microbiol.">
        <title>Miniphocaeibacter halophilus sp. nov., an ammonium-tolerant acetate-producing bacterium isolated from a biogas system.</title>
        <authorList>
            <person name="Schnurer A."/>
            <person name="Singh A."/>
            <person name="Bi S."/>
            <person name="Qiao W."/>
            <person name="Westerholm M."/>
        </authorList>
    </citation>
    <scope>NUCLEOTIDE SEQUENCE [LARGE SCALE GENOMIC DNA]</scope>
    <source>
        <strain evidence="1 2">AMB_01</strain>
    </source>
</reference>
<dbReference type="Proteomes" id="UP000595814">
    <property type="component" value="Chromosome"/>
</dbReference>
<keyword evidence="2" id="KW-1185">Reference proteome</keyword>
<organism evidence="1 2">
    <name type="scientific">Miniphocaeibacter halophilus</name>
    <dbReference type="NCBI Taxonomy" id="2931922"/>
    <lineage>
        <taxon>Bacteria</taxon>
        <taxon>Bacillati</taxon>
        <taxon>Bacillota</taxon>
        <taxon>Tissierellia</taxon>
        <taxon>Tissierellales</taxon>
        <taxon>Peptoniphilaceae</taxon>
        <taxon>Miniphocaeibacter</taxon>
    </lineage>
</organism>
<gene>
    <name evidence="1" type="ORF">JFY71_03150</name>
</gene>